<evidence type="ECO:0000313" key="2">
    <source>
        <dbReference type="Proteomes" id="UP001604277"/>
    </source>
</evidence>
<reference evidence="2" key="1">
    <citation type="submission" date="2024-07" db="EMBL/GenBank/DDBJ databases">
        <title>Two chromosome-level genome assemblies of Korean endemic species Abeliophyllum distichum and Forsythia ovata (Oleaceae).</title>
        <authorList>
            <person name="Jang H."/>
        </authorList>
    </citation>
    <scope>NUCLEOTIDE SEQUENCE [LARGE SCALE GENOMIC DNA]</scope>
</reference>
<proteinExistence type="predicted"/>
<dbReference type="EMBL" id="JBFOLJ010000007">
    <property type="protein sequence ID" value="KAL2521469.1"/>
    <property type="molecule type" value="Genomic_DNA"/>
</dbReference>
<sequence length="148" mass="16824">MRGGRKNLRRAVEEETATLQQGQSMMQVVDLRGFNLVNQAMADEVGEKRRSNLVGKWGASLCKYSITNKFVYFKSLPNGGFTGLDWKEWLRFPIAFEVGLDERRQFWGSLSLLAWSGSPPLSLKRENKRRGLLETLDFGSILIRPTGI</sequence>
<accession>A0ABD1U8Y4</accession>
<dbReference type="AlphaFoldDB" id="A0ABD1U8Y4"/>
<comment type="caution">
    <text evidence="1">The sequence shown here is derived from an EMBL/GenBank/DDBJ whole genome shotgun (WGS) entry which is preliminary data.</text>
</comment>
<protein>
    <submittedName>
        <fullName evidence="1">RNA-binding protein EIF1AD</fullName>
    </submittedName>
</protein>
<organism evidence="1 2">
    <name type="scientific">Forsythia ovata</name>
    <dbReference type="NCBI Taxonomy" id="205694"/>
    <lineage>
        <taxon>Eukaryota</taxon>
        <taxon>Viridiplantae</taxon>
        <taxon>Streptophyta</taxon>
        <taxon>Embryophyta</taxon>
        <taxon>Tracheophyta</taxon>
        <taxon>Spermatophyta</taxon>
        <taxon>Magnoliopsida</taxon>
        <taxon>eudicotyledons</taxon>
        <taxon>Gunneridae</taxon>
        <taxon>Pentapetalae</taxon>
        <taxon>asterids</taxon>
        <taxon>lamiids</taxon>
        <taxon>Lamiales</taxon>
        <taxon>Oleaceae</taxon>
        <taxon>Forsythieae</taxon>
        <taxon>Forsythia</taxon>
    </lineage>
</organism>
<evidence type="ECO:0000313" key="1">
    <source>
        <dbReference type="EMBL" id="KAL2521469.1"/>
    </source>
</evidence>
<keyword evidence="2" id="KW-1185">Reference proteome</keyword>
<name>A0ABD1U8Y4_9LAMI</name>
<gene>
    <name evidence="1" type="ORF">Fot_25392</name>
</gene>
<dbReference type="Proteomes" id="UP001604277">
    <property type="component" value="Unassembled WGS sequence"/>
</dbReference>